<evidence type="ECO:0000313" key="1">
    <source>
        <dbReference type="EMBL" id="MBX7501760.1"/>
    </source>
</evidence>
<evidence type="ECO:0000313" key="2">
    <source>
        <dbReference type="Proteomes" id="UP000782554"/>
    </source>
</evidence>
<gene>
    <name evidence="1" type="ORF">K3181_09945</name>
</gene>
<organism evidence="1 2">
    <name type="scientific">Qipengyuania mesophila</name>
    <dbReference type="NCBI Taxonomy" id="2867246"/>
    <lineage>
        <taxon>Bacteria</taxon>
        <taxon>Pseudomonadati</taxon>
        <taxon>Pseudomonadota</taxon>
        <taxon>Alphaproteobacteria</taxon>
        <taxon>Sphingomonadales</taxon>
        <taxon>Erythrobacteraceae</taxon>
        <taxon>Qipengyuania</taxon>
    </lineage>
</organism>
<comment type="caution">
    <text evidence="1">The sequence shown here is derived from an EMBL/GenBank/DDBJ whole genome shotgun (WGS) entry which is preliminary data.</text>
</comment>
<sequence>MSFQYSIGLQVWHPHADPDLVERGFALEASHKKTAGKARKTSKGTPLSGTYRESYCHFDLASGEDGKLADCFKGLVDKLEAKKSYIEEIKQSGGRLSFFVGWTCGEHGEVFDVELLSAIASLGIDLGIEPYRVKQY</sequence>
<accession>A0ABS7JVS4</accession>
<keyword evidence="2" id="KW-1185">Reference proteome</keyword>
<dbReference type="RefSeq" id="WP_221602962.1">
    <property type="nucleotide sequence ID" value="NZ_JAIGNU010000002.1"/>
</dbReference>
<protein>
    <recommendedName>
        <fullName evidence="3">DUF4279 domain-containing protein</fullName>
    </recommendedName>
</protein>
<name>A0ABS7JVS4_9SPHN</name>
<proteinExistence type="predicted"/>
<dbReference type="Proteomes" id="UP000782554">
    <property type="component" value="Unassembled WGS sequence"/>
</dbReference>
<dbReference type="EMBL" id="JAIGNU010000002">
    <property type="protein sequence ID" value="MBX7501760.1"/>
    <property type="molecule type" value="Genomic_DNA"/>
</dbReference>
<evidence type="ECO:0008006" key="3">
    <source>
        <dbReference type="Google" id="ProtNLM"/>
    </source>
</evidence>
<reference evidence="1 2" key="1">
    <citation type="submission" date="2021-08" db="EMBL/GenBank/DDBJ databases">
        <title>Comparative Genomics Analysis of the Genus Qipengyuania Reveals Extensive Genetic Diversity and Metabolic Versatility, Including the Description of Fifteen Novel Species.</title>
        <authorList>
            <person name="Liu Y."/>
        </authorList>
    </citation>
    <scope>NUCLEOTIDE SEQUENCE [LARGE SCALE GENOMIC DNA]</scope>
    <source>
        <strain evidence="1 2">YG27</strain>
    </source>
</reference>